<keyword evidence="3" id="KW-1185">Reference proteome</keyword>
<keyword evidence="1" id="KW-0812">Transmembrane</keyword>
<keyword evidence="1" id="KW-1133">Transmembrane helix</keyword>
<dbReference type="AlphaFoldDB" id="A0A6P1MFP9"/>
<feature type="transmembrane region" description="Helical" evidence="1">
    <location>
        <begin position="86"/>
        <end position="107"/>
    </location>
</feature>
<gene>
    <name evidence="2" type="ORF">Ami3637_15160</name>
</gene>
<dbReference type="KEGG" id="amic:Ami3637_15160"/>
<dbReference type="Proteomes" id="UP000463883">
    <property type="component" value="Chromosome"/>
</dbReference>
<organism evidence="2 3">
    <name type="scientific">Aminipila terrae</name>
    <dbReference type="NCBI Taxonomy" id="2697030"/>
    <lineage>
        <taxon>Bacteria</taxon>
        <taxon>Bacillati</taxon>
        <taxon>Bacillota</taxon>
        <taxon>Clostridia</taxon>
        <taxon>Peptostreptococcales</taxon>
        <taxon>Anaerovoracaceae</taxon>
        <taxon>Aminipila</taxon>
    </lineage>
</organism>
<sequence>MFGSINICGMKMKMGQGEYTITGVLDDKIQEKNVYTPASCWEENTNSFLVGLERNVTREQIKNECKPVASEENGYSFVYFADLTGLVYSVFFIGLKLTAISVSIFLFTKSHYCLREKIRYCRGLFKKFYLGDIIRNYPGAILKILLVVAGMILMVTLILNLFFSFTSYILFCSDHIAVLQLNDSSAFGLITQNLKTSIYLSFFFITGFFIDICLLLTEGLHSLGDRNDGENTD</sequence>
<name>A0A6P1MFP9_9FIRM</name>
<protein>
    <submittedName>
        <fullName evidence="2">Uncharacterized protein</fullName>
    </submittedName>
</protein>
<evidence type="ECO:0000256" key="1">
    <source>
        <dbReference type="SAM" id="Phobius"/>
    </source>
</evidence>
<proteinExistence type="predicted"/>
<dbReference type="EMBL" id="CP047591">
    <property type="protein sequence ID" value="QHI73539.1"/>
    <property type="molecule type" value="Genomic_DNA"/>
</dbReference>
<feature type="transmembrane region" description="Helical" evidence="1">
    <location>
        <begin position="144"/>
        <end position="171"/>
    </location>
</feature>
<reference evidence="2 3" key="1">
    <citation type="submission" date="2020-01" db="EMBL/GenBank/DDBJ databases">
        <title>Genomic analysis of Aminipila sp. CBA3637.</title>
        <authorList>
            <person name="Kim Y.B."/>
            <person name="Roh S.W."/>
        </authorList>
    </citation>
    <scope>NUCLEOTIDE SEQUENCE [LARGE SCALE GENOMIC DNA]</scope>
    <source>
        <strain evidence="2 3">CBA3637</strain>
    </source>
</reference>
<evidence type="ECO:0000313" key="2">
    <source>
        <dbReference type="EMBL" id="QHI73539.1"/>
    </source>
</evidence>
<evidence type="ECO:0000313" key="3">
    <source>
        <dbReference type="Proteomes" id="UP000463883"/>
    </source>
</evidence>
<keyword evidence="1" id="KW-0472">Membrane</keyword>
<feature type="transmembrane region" description="Helical" evidence="1">
    <location>
        <begin position="198"/>
        <end position="217"/>
    </location>
</feature>
<accession>A0A6P1MFP9</accession>